<proteinExistence type="predicted"/>
<dbReference type="EMBL" id="JBHUOL010000012">
    <property type="protein sequence ID" value="MFD2908508.1"/>
    <property type="molecule type" value="Genomic_DNA"/>
</dbReference>
<organism evidence="1 2">
    <name type="scientific">Flavobacterium ardleyense</name>
    <dbReference type="NCBI Taxonomy" id="2038737"/>
    <lineage>
        <taxon>Bacteria</taxon>
        <taxon>Pseudomonadati</taxon>
        <taxon>Bacteroidota</taxon>
        <taxon>Flavobacteriia</taxon>
        <taxon>Flavobacteriales</taxon>
        <taxon>Flavobacteriaceae</taxon>
        <taxon>Flavobacterium</taxon>
    </lineage>
</organism>
<protein>
    <submittedName>
        <fullName evidence="1">Uncharacterized protein</fullName>
    </submittedName>
</protein>
<sequence>MKKFYLVFILVLTTEFVHAQFFKDNVYYEGEVGAITSFLVKDEDGNSKIISLGGLSFRGGLGIHNEEESLFFGLHTGIEGNFRHKTGILPIYFDSKVAFDIGENTKLIFSFGYGKSFQVGPENYKGFLRKYTIARKYYSKG</sequence>
<gene>
    <name evidence="1" type="ORF">ACFSX9_07140</name>
</gene>
<keyword evidence="2" id="KW-1185">Reference proteome</keyword>
<evidence type="ECO:0000313" key="2">
    <source>
        <dbReference type="Proteomes" id="UP001597549"/>
    </source>
</evidence>
<accession>A0ABW5Z8U5</accession>
<dbReference type="Proteomes" id="UP001597549">
    <property type="component" value="Unassembled WGS sequence"/>
</dbReference>
<reference evidence="2" key="1">
    <citation type="journal article" date="2019" name="Int. J. Syst. Evol. Microbiol.">
        <title>The Global Catalogue of Microorganisms (GCM) 10K type strain sequencing project: providing services to taxonomists for standard genome sequencing and annotation.</title>
        <authorList>
            <consortium name="The Broad Institute Genomics Platform"/>
            <consortium name="The Broad Institute Genome Sequencing Center for Infectious Disease"/>
            <person name="Wu L."/>
            <person name="Ma J."/>
        </authorList>
    </citation>
    <scope>NUCLEOTIDE SEQUENCE [LARGE SCALE GENOMIC DNA]</scope>
    <source>
        <strain evidence="2">KCTC 52644</strain>
    </source>
</reference>
<name>A0ABW5Z8U5_9FLAO</name>
<dbReference type="RefSeq" id="WP_379806097.1">
    <property type="nucleotide sequence ID" value="NZ_JBHUOL010000012.1"/>
</dbReference>
<comment type="caution">
    <text evidence="1">The sequence shown here is derived from an EMBL/GenBank/DDBJ whole genome shotgun (WGS) entry which is preliminary data.</text>
</comment>
<evidence type="ECO:0000313" key="1">
    <source>
        <dbReference type="EMBL" id="MFD2908508.1"/>
    </source>
</evidence>